<reference evidence="5" key="1">
    <citation type="submission" date="2020-12" db="EMBL/GenBank/DDBJ databases">
        <title>Sanguibacter suaedae sp. nov., isolated from Suaeda aralocaspica.</title>
        <authorList>
            <person name="Ma Q."/>
        </authorList>
    </citation>
    <scope>NUCLEOTIDE SEQUENCE</scope>
    <source>
        <strain evidence="5">YZGR15</strain>
    </source>
</reference>
<evidence type="ECO:0000259" key="4">
    <source>
        <dbReference type="SMART" id="SM00984"/>
    </source>
</evidence>
<dbReference type="InterPro" id="IPR028359">
    <property type="entry name" value="UDP_ManNAc/GlcNAc_DH"/>
</dbReference>
<organism evidence="5 6">
    <name type="scientific">Sanguibacter suaedae</name>
    <dbReference type="NCBI Taxonomy" id="2795737"/>
    <lineage>
        <taxon>Bacteria</taxon>
        <taxon>Bacillati</taxon>
        <taxon>Actinomycetota</taxon>
        <taxon>Actinomycetes</taxon>
        <taxon>Micrococcales</taxon>
        <taxon>Sanguibacteraceae</taxon>
        <taxon>Sanguibacter</taxon>
    </lineage>
</organism>
<dbReference type="SUPFAM" id="SSF48179">
    <property type="entry name" value="6-phosphogluconate dehydrogenase C-terminal domain-like"/>
    <property type="match status" value="1"/>
</dbReference>
<dbReference type="EMBL" id="JAEINH010000004">
    <property type="protein sequence ID" value="MBI9114609.1"/>
    <property type="molecule type" value="Genomic_DNA"/>
</dbReference>
<comment type="caution">
    <text evidence="5">The sequence shown here is derived from an EMBL/GenBank/DDBJ whole genome shotgun (WGS) entry which is preliminary data.</text>
</comment>
<dbReference type="GO" id="GO:0016628">
    <property type="term" value="F:oxidoreductase activity, acting on the CH-CH group of donors, NAD or NADP as acceptor"/>
    <property type="evidence" value="ECO:0007669"/>
    <property type="project" value="InterPro"/>
</dbReference>
<dbReference type="Pfam" id="PF03720">
    <property type="entry name" value="UDPG_MGDP_dh_C"/>
    <property type="match status" value="1"/>
</dbReference>
<dbReference type="GO" id="GO:0000271">
    <property type="term" value="P:polysaccharide biosynthetic process"/>
    <property type="evidence" value="ECO:0007669"/>
    <property type="project" value="InterPro"/>
</dbReference>
<dbReference type="NCBIfam" id="TIGR03026">
    <property type="entry name" value="NDP-sugDHase"/>
    <property type="match status" value="1"/>
</dbReference>
<dbReference type="Gene3D" id="3.40.50.720">
    <property type="entry name" value="NAD(P)-binding Rossmann-like Domain"/>
    <property type="match status" value="2"/>
</dbReference>
<dbReference type="AlphaFoldDB" id="A0A934ICX6"/>
<dbReference type="Pfam" id="PF00984">
    <property type="entry name" value="UDPG_MGDP_dh"/>
    <property type="match status" value="1"/>
</dbReference>
<dbReference type="SUPFAM" id="SSF52413">
    <property type="entry name" value="UDP-glucose/GDP-mannose dehydrogenase C-terminal domain"/>
    <property type="match status" value="1"/>
</dbReference>
<dbReference type="GO" id="GO:0089714">
    <property type="term" value="F:UDP-N-acetyl-D-mannosamine dehydrogenase activity"/>
    <property type="evidence" value="ECO:0007669"/>
    <property type="project" value="UniProtKB-EC"/>
</dbReference>
<dbReference type="Gene3D" id="1.20.5.100">
    <property type="entry name" value="Cytochrome c1, transmembrane anchor, C-terminal"/>
    <property type="match status" value="1"/>
</dbReference>
<evidence type="ECO:0000256" key="3">
    <source>
        <dbReference type="PIRNR" id="PIRNR000124"/>
    </source>
</evidence>
<keyword evidence="2" id="KW-0520">NAD</keyword>
<dbReference type="InterPro" id="IPR014026">
    <property type="entry name" value="UDP-Glc/GDP-Man_DH_dimer"/>
</dbReference>
<dbReference type="InterPro" id="IPR001732">
    <property type="entry name" value="UDP-Glc/GDP-Man_DH_N"/>
</dbReference>
<dbReference type="GO" id="GO:0051287">
    <property type="term" value="F:NAD binding"/>
    <property type="evidence" value="ECO:0007669"/>
    <property type="project" value="InterPro"/>
</dbReference>
<dbReference type="InterPro" id="IPR036291">
    <property type="entry name" value="NAD(P)-bd_dom_sf"/>
</dbReference>
<evidence type="ECO:0000256" key="1">
    <source>
        <dbReference type="ARBA" id="ARBA00023002"/>
    </source>
</evidence>
<dbReference type="PIRSF" id="PIRSF500136">
    <property type="entry name" value="UDP_ManNAc_DH"/>
    <property type="match status" value="1"/>
</dbReference>
<protein>
    <submittedName>
        <fullName evidence="5">UDP-N-acetyl-D-mannosamine dehydrogenase</fullName>
        <ecNumber evidence="5">1.1.1.336</ecNumber>
    </submittedName>
</protein>
<evidence type="ECO:0000256" key="2">
    <source>
        <dbReference type="ARBA" id="ARBA00023027"/>
    </source>
</evidence>
<keyword evidence="6" id="KW-1185">Reference proteome</keyword>
<dbReference type="PANTHER" id="PTHR43491">
    <property type="entry name" value="UDP-N-ACETYL-D-MANNOSAMINE DEHYDROGENASE"/>
    <property type="match status" value="1"/>
</dbReference>
<keyword evidence="1 5" id="KW-0560">Oxidoreductase</keyword>
<dbReference type="InterPro" id="IPR017476">
    <property type="entry name" value="UDP-Glc/GDP-Man"/>
</dbReference>
<dbReference type="InterPro" id="IPR008927">
    <property type="entry name" value="6-PGluconate_DH-like_C_sf"/>
</dbReference>
<evidence type="ECO:0000313" key="6">
    <source>
        <dbReference type="Proteomes" id="UP000602087"/>
    </source>
</evidence>
<dbReference type="InterPro" id="IPR014027">
    <property type="entry name" value="UDP-Glc/GDP-Man_DH_C"/>
</dbReference>
<evidence type="ECO:0000313" key="5">
    <source>
        <dbReference type="EMBL" id="MBI9114609.1"/>
    </source>
</evidence>
<dbReference type="NCBIfam" id="NF008286">
    <property type="entry name" value="PRK11064.1"/>
    <property type="match status" value="1"/>
</dbReference>
<proteinExistence type="inferred from homology"/>
<dbReference type="SMART" id="SM00984">
    <property type="entry name" value="UDPG_MGDP_dh_C"/>
    <property type="match status" value="1"/>
</dbReference>
<gene>
    <name evidence="5" type="primary">wecC</name>
    <name evidence="5" type="ORF">JAV76_06230</name>
</gene>
<accession>A0A934ICX6</accession>
<dbReference type="SUPFAM" id="SSF51735">
    <property type="entry name" value="NAD(P)-binding Rossmann-fold domains"/>
    <property type="match status" value="1"/>
</dbReference>
<feature type="domain" description="UDP-glucose/GDP-mannose dehydrogenase C-terminal" evidence="4">
    <location>
        <begin position="321"/>
        <end position="419"/>
    </location>
</feature>
<dbReference type="PANTHER" id="PTHR43491:SF1">
    <property type="entry name" value="UDP-N-ACETYL-D-MANNOSAMINE DEHYDROGENASE"/>
    <property type="match status" value="1"/>
</dbReference>
<sequence length="421" mass="44406">MPPMASDQSAVVAVIGLGYIGLPTAAVLATHGFDVVGVDINPSTVDAVNRGKVPFVEPDLEISVAGAVARGRLRAQSAPPDADVYVVAVPTPFLAGRSADLSFIMDAADAIAPMLRGGELVILESTSPPGTTRLLADRLVSARPDLSFDGPDPAVAIHVAHCPERVLPGRIMVELVTNDRIVGGLTAEATARASALYAVFCKGKILETDAETAELAKLVENAYRDVNIAFANELSLICDKLDVDVWGLIRLANHHPRVDILEPGPGVGGHCIAVDPWFLVSAAPEDARLVRTARNVNDSMPGHVAERVVRAVKETEAVRVVMLGLSYKADIDDLRNSPAVAVVEHVASRLTGIVIDVVEPNVDALPSSLALCPNVSLVTSAEAEKDDVVVLLVNHAQFASLGAEIRSRNIIDMRGAWRASA</sequence>
<dbReference type="InterPro" id="IPR036220">
    <property type="entry name" value="UDP-Glc/GDP-Man_DH_C_sf"/>
</dbReference>
<name>A0A934ICX6_9MICO</name>
<dbReference type="Proteomes" id="UP000602087">
    <property type="component" value="Unassembled WGS sequence"/>
</dbReference>
<dbReference type="PIRSF" id="PIRSF000124">
    <property type="entry name" value="UDPglc_GDPman_dh"/>
    <property type="match status" value="1"/>
</dbReference>
<dbReference type="EC" id="1.1.1.336" evidence="5"/>
<dbReference type="Pfam" id="PF03721">
    <property type="entry name" value="UDPG_MGDP_dh_N"/>
    <property type="match status" value="1"/>
</dbReference>
<comment type="similarity">
    <text evidence="3">Belongs to the UDP-glucose/GDP-mannose dehydrogenase family.</text>
</comment>